<evidence type="ECO:0000313" key="4">
    <source>
        <dbReference type="EMBL" id="NKZ20144.1"/>
    </source>
</evidence>
<proteinExistence type="inferred from homology"/>
<feature type="transmembrane region" description="Helical" evidence="2">
    <location>
        <begin position="6"/>
        <end position="28"/>
    </location>
</feature>
<reference evidence="4 5" key="1">
    <citation type="submission" date="2020-04" db="EMBL/GenBank/DDBJ databases">
        <title>MicrobeNet Type strains.</title>
        <authorList>
            <person name="Nicholson A.C."/>
        </authorList>
    </citation>
    <scope>NUCLEOTIDE SEQUENCE [LARGE SCALE GENOMIC DNA]</scope>
    <source>
        <strain evidence="4 5">CCUG 69612</strain>
    </source>
</reference>
<keyword evidence="2" id="KW-0812">Transmembrane</keyword>
<keyword evidence="4" id="KW-0645">Protease</keyword>
<dbReference type="InterPro" id="IPR052710">
    <property type="entry name" value="CAAX_protease"/>
</dbReference>
<feature type="transmembrane region" description="Helical" evidence="2">
    <location>
        <begin position="89"/>
        <end position="108"/>
    </location>
</feature>
<dbReference type="PANTHER" id="PTHR36435">
    <property type="entry name" value="SLR1288 PROTEIN"/>
    <property type="match status" value="1"/>
</dbReference>
<protein>
    <submittedName>
        <fullName evidence="4">CPBP family intramembrane metalloprotease</fullName>
    </submittedName>
</protein>
<dbReference type="Proteomes" id="UP000522720">
    <property type="component" value="Unassembled WGS sequence"/>
</dbReference>
<dbReference type="EMBL" id="JAAXPR010000005">
    <property type="protein sequence ID" value="NKZ20144.1"/>
    <property type="molecule type" value="Genomic_DNA"/>
</dbReference>
<sequence>MFLLYFAIFHIAIGVFAPIMEELVFRGFFSQYFFKKQQKWLKLLVSSSIFALLHIMRPVEFVVYFGLGAIFYLAYARRNNIVDSIIVHLLNNGLLVIVSVVNYLILILT</sequence>
<organism evidence="4 5">
    <name type="scientific">Streptococcus ovuberis</name>
    <dbReference type="NCBI Taxonomy" id="1936207"/>
    <lineage>
        <taxon>Bacteria</taxon>
        <taxon>Bacillati</taxon>
        <taxon>Bacillota</taxon>
        <taxon>Bacilli</taxon>
        <taxon>Lactobacillales</taxon>
        <taxon>Streptococcaceae</taxon>
        <taxon>Streptococcus</taxon>
    </lineage>
</organism>
<keyword evidence="2" id="KW-0472">Membrane</keyword>
<dbReference type="AlphaFoldDB" id="A0A7X6MYP0"/>
<evidence type="ECO:0000313" key="5">
    <source>
        <dbReference type="Proteomes" id="UP000522720"/>
    </source>
</evidence>
<name>A0A7X6MYP0_9STRE</name>
<comment type="caution">
    <text evidence="4">The sequence shown here is derived from an EMBL/GenBank/DDBJ whole genome shotgun (WGS) entry which is preliminary data.</text>
</comment>
<dbReference type="InterPro" id="IPR003675">
    <property type="entry name" value="Rce1/LyrA-like_dom"/>
</dbReference>
<feature type="domain" description="CAAX prenyl protease 2/Lysostaphin resistance protein A-like" evidence="3">
    <location>
        <begin position="6"/>
        <end position="93"/>
    </location>
</feature>
<evidence type="ECO:0000256" key="2">
    <source>
        <dbReference type="SAM" id="Phobius"/>
    </source>
</evidence>
<evidence type="ECO:0000256" key="1">
    <source>
        <dbReference type="ARBA" id="ARBA00009067"/>
    </source>
</evidence>
<comment type="similarity">
    <text evidence="1">Belongs to the UPF0177 family.</text>
</comment>
<dbReference type="GO" id="GO:0008237">
    <property type="term" value="F:metallopeptidase activity"/>
    <property type="evidence" value="ECO:0007669"/>
    <property type="project" value="UniProtKB-KW"/>
</dbReference>
<keyword evidence="4" id="KW-0482">Metalloprotease</keyword>
<accession>A0A7X6MYP0</accession>
<keyword evidence="5" id="KW-1185">Reference proteome</keyword>
<dbReference type="GO" id="GO:0006508">
    <property type="term" value="P:proteolysis"/>
    <property type="evidence" value="ECO:0007669"/>
    <property type="project" value="UniProtKB-KW"/>
</dbReference>
<dbReference type="GO" id="GO:0080120">
    <property type="term" value="P:CAAX-box protein maturation"/>
    <property type="evidence" value="ECO:0007669"/>
    <property type="project" value="UniProtKB-ARBA"/>
</dbReference>
<dbReference type="Pfam" id="PF02517">
    <property type="entry name" value="Rce1-like"/>
    <property type="match status" value="1"/>
</dbReference>
<evidence type="ECO:0000259" key="3">
    <source>
        <dbReference type="Pfam" id="PF02517"/>
    </source>
</evidence>
<dbReference type="RefSeq" id="WP_168548896.1">
    <property type="nucleotide sequence ID" value="NZ_JAAXPR010000005.1"/>
</dbReference>
<keyword evidence="2" id="KW-1133">Transmembrane helix</keyword>
<gene>
    <name evidence="4" type="ORF">HF992_04685</name>
</gene>
<keyword evidence="4" id="KW-0378">Hydrolase</keyword>
<dbReference type="PANTHER" id="PTHR36435:SF1">
    <property type="entry name" value="CAAX AMINO TERMINAL PROTEASE FAMILY PROTEIN"/>
    <property type="match status" value="1"/>
</dbReference>
<feature type="transmembrane region" description="Helical" evidence="2">
    <location>
        <begin position="61"/>
        <end position="77"/>
    </location>
</feature>
<dbReference type="GO" id="GO:0004175">
    <property type="term" value="F:endopeptidase activity"/>
    <property type="evidence" value="ECO:0007669"/>
    <property type="project" value="UniProtKB-ARBA"/>
</dbReference>